<reference evidence="4" key="1">
    <citation type="submission" date="2011-12" db="EMBL/GenBank/DDBJ databases">
        <title>The Draft Genome of Lepisosteus oculatus.</title>
        <authorList>
            <consortium name="The Broad Institute Genome Assembly &amp; Analysis Group"/>
            <consortium name="Computational R&amp;D Group"/>
            <consortium name="and Sequencing Platform"/>
            <person name="Di Palma F."/>
            <person name="Alfoldi J."/>
            <person name="Johnson J."/>
            <person name="Berlin A."/>
            <person name="Gnerre S."/>
            <person name="Jaffe D."/>
            <person name="MacCallum I."/>
            <person name="Young S."/>
            <person name="Walker B.J."/>
            <person name="Lander E.S."/>
            <person name="Lindblad-Toh K."/>
        </authorList>
    </citation>
    <scope>NUCLEOTIDE SEQUENCE [LARGE SCALE GENOMIC DNA]</scope>
</reference>
<dbReference type="InParanoid" id="W5MWN0"/>
<dbReference type="InterPro" id="IPR048945">
    <property type="entry name" value="RASSF8/10_RA"/>
</dbReference>
<name>W5MWN0_LEPOC</name>
<dbReference type="Gene3D" id="3.10.20.90">
    <property type="entry name" value="Phosphatidylinositol 3-kinase Catalytic Subunit, Chain A, domain 1"/>
    <property type="match status" value="1"/>
</dbReference>
<dbReference type="SUPFAM" id="SSF54236">
    <property type="entry name" value="Ubiquitin-like"/>
    <property type="match status" value="1"/>
</dbReference>
<dbReference type="InterPro" id="IPR000159">
    <property type="entry name" value="RA_dom"/>
</dbReference>
<dbReference type="EMBL" id="AHAT01014321">
    <property type="status" value="NOT_ANNOTATED_CDS"/>
    <property type="molecule type" value="Genomic_DNA"/>
</dbReference>
<accession>W5MWN0</accession>
<dbReference type="OMA" id="VECKAKL"/>
<dbReference type="PROSITE" id="PS50200">
    <property type="entry name" value="RA"/>
    <property type="match status" value="1"/>
</dbReference>
<dbReference type="PANTHER" id="PTHR15286">
    <property type="entry name" value="RAS-ASSOCIATING DOMAIN CONTAINING PROTEIN"/>
    <property type="match status" value="1"/>
</dbReference>
<dbReference type="Bgee" id="ENSLOCG00000010433">
    <property type="expression patterns" value="Expressed in pharyngeal gill and 1 other cell type or tissue"/>
</dbReference>
<protein>
    <submittedName>
        <fullName evidence="3">Ras association domain family member 11</fullName>
    </submittedName>
</protein>
<dbReference type="PANTHER" id="PTHR15286:SF16">
    <property type="entry name" value="RAS ASSOCIATION DOMAIN-CONTAINING PROTEIN 8"/>
    <property type="match status" value="1"/>
</dbReference>
<proteinExistence type="predicted"/>
<organism evidence="3 4">
    <name type="scientific">Lepisosteus oculatus</name>
    <name type="common">Spotted gar</name>
    <dbReference type="NCBI Taxonomy" id="7918"/>
    <lineage>
        <taxon>Eukaryota</taxon>
        <taxon>Metazoa</taxon>
        <taxon>Chordata</taxon>
        <taxon>Craniata</taxon>
        <taxon>Vertebrata</taxon>
        <taxon>Euteleostomi</taxon>
        <taxon>Actinopterygii</taxon>
        <taxon>Neopterygii</taxon>
        <taxon>Holostei</taxon>
        <taxon>Semionotiformes</taxon>
        <taxon>Lepisosteidae</taxon>
        <taxon>Lepisosteus</taxon>
    </lineage>
</organism>
<evidence type="ECO:0000256" key="1">
    <source>
        <dbReference type="SAM" id="Coils"/>
    </source>
</evidence>
<evidence type="ECO:0000313" key="4">
    <source>
        <dbReference type="Proteomes" id="UP000018468"/>
    </source>
</evidence>
<feature type="coiled-coil region" evidence="1">
    <location>
        <begin position="209"/>
        <end position="281"/>
    </location>
</feature>
<dbReference type="GeneTree" id="ENSGT00950000182839"/>
<evidence type="ECO:0000313" key="3">
    <source>
        <dbReference type="Ensembl" id="ENSLOCP00000012789.1"/>
    </source>
</evidence>
<dbReference type="Proteomes" id="UP000018468">
    <property type="component" value="Linkage group LG3"/>
</dbReference>
<dbReference type="InterPro" id="IPR033593">
    <property type="entry name" value="N-RASSF"/>
</dbReference>
<dbReference type="InterPro" id="IPR029071">
    <property type="entry name" value="Ubiquitin-like_domsf"/>
</dbReference>
<feature type="coiled-coil region" evidence="1">
    <location>
        <begin position="331"/>
        <end position="365"/>
    </location>
</feature>
<sequence length="401" mass="46184">MELKVWVDNVQRVICGVTEKTTCQEVVIALAQAMGRPGRYTLKEKFKDFERHVSPDERLLESLNKYGQQAREVQLILNHNGPSMTGHKPFAQVRGSRLADRSRHRQSLPPVARLCIRADLQPDAKKPKRKSLTFVEEAREWIESLGRIRLHKNRDKNREAGKRDSVLSQQEETGHMIHLLKPTNGTIRDATAGDLNSGPETEVGLHKLLIQQQTELLALQTQLGNTEAEIHTLEEEEDQMRQEVEKLEHLIASRQDDVEELEFWENELRAEEVYERDLQEQFLEMKQKAAECKGKVEEYKSRLRGLDLVGASQTHSDTQLFEQLALTGTEAARLDATLAESQESLRRVDKELQKKHEELETLTSELCPTYPKSFNRRLATRWSSSSWHDSTGTQIYQVYQV</sequence>
<reference evidence="3" key="3">
    <citation type="submission" date="2025-09" db="UniProtKB">
        <authorList>
            <consortium name="Ensembl"/>
        </authorList>
    </citation>
    <scope>IDENTIFICATION</scope>
</reference>
<dbReference type="HOGENOM" id="CLU_581310_0_0_1"/>
<dbReference type="Ensembl" id="ENSLOCT00000012814.1">
    <property type="protein sequence ID" value="ENSLOCP00000012789.1"/>
    <property type="gene ID" value="ENSLOCG00000010433.1"/>
</dbReference>
<keyword evidence="4" id="KW-1185">Reference proteome</keyword>
<dbReference type="eggNOG" id="KOG1574">
    <property type="taxonomic scope" value="Eukaryota"/>
</dbReference>
<evidence type="ECO:0000259" key="2">
    <source>
        <dbReference type="PROSITE" id="PS50200"/>
    </source>
</evidence>
<reference evidence="3" key="2">
    <citation type="submission" date="2025-08" db="UniProtKB">
        <authorList>
            <consortium name="Ensembl"/>
        </authorList>
    </citation>
    <scope>IDENTIFICATION</scope>
</reference>
<feature type="domain" description="Ras-associating" evidence="2">
    <location>
        <begin position="1"/>
        <end position="82"/>
    </location>
</feature>
<dbReference type="AlphaFoldDB" id="W5MWN0"/>
<dbReference type="Pfam" id="PF21712">
    <property type="entry name" value="RASSF8-10_RA"/>
    <property type="match status" value="1"/>
</dbReference>
<dbReference type="GO" id="GO:0007165">
    <property type="term" value="P:signal transduction"/>
    <property type="evidence" value="ECO:0007669"/>
    <property type="project" value="InterPro"/>
</dbReference>
<keyword evidence="1" id="KW-0175">Coiled coil</keyword>